<comment type="caution">
    <text evidence="1">The sequence shown here is derived from an EMBL/GenBank/DDBJ whole genome shotgun (WGS) entry which is preliminary data.</text>
</comment>
<sequence>MFLKAHTIKAALQNPDTTAEAFAHTVCFLPAANKKIVI</sequence>
<organism evidence="1 2">
    <name type="scientific">Heyndrickxia coagulans</name>
    <name type="common">Weizmannia coagulans</name>
    <dbReference type="NCBI Taxonomy" id="1398"/>
    <lineage>
        <taxon>Bacteria</taxon>
        <taxon>Bacillati</taxon>
        <taxon>Bacillota</taxon>
        <taxon>Bacilli</taxon>
        <taxon>Bacillales</taxon>
        <taxon>Bacillaceae</taxon>
        <taxon>Heyndrickxia</taxon>
    </lineage>
</organism>
<proteinExistence type="predicted"/>
<dbReference type="EMBL" id="LQYI01000039">
    <property type="protein sequence ID" value="KYC70411.1"/>
    <property type="molecule type" value="Genomic_DNA"/>
</dbReference>
<reference evidence="1 2" key="1">
    <citation type="submission" date="2016-01" db="EMBL/GenBank/DDBJ databases">
        <title>Genome Sequences of Twelve Sporeforming Bacillus Species Isolated from Foods.</title>
        <authorList>
            <person name="Berendsen E.M."/>
            <person name="Wells-Bennik M.H."/>
            <person name="Krawcyk A.O."/>
            <person name="De Jong A."/>
            <person name="Holsappel S."/>
            <person name="Eijlander R.T."/>
            <person name="Kuipers O.P."/>
        </authorList>
    </citation>
    <scope>NUCLEOTIDE SEQUENCE [LARGE SCALE GENOMIC DNA]</scope>
    <source>
        <strain evidence="1 2">B4099</strain>
    </source>
</reference>
<name>A0A150KFT9_HEYCO</name>
<evidence type="ECO:0000313" key="1">
    <source>
        <dbReference type="EMBL" id="KYC70411.1"/>
    </source>
</evidence>
<protein>
    <submittedName>
        <fullName evidence="1">Uncharacterized protein</fullName>
    </submittedName>
</protein>
<accession>A0A150KFT9</accession>
<dbReference type="PATRIC" id="fig|1398.25.peg.2444"/>
<dbReference type="AlphaFoldDB" id="A0A150KFT9"/>
<evidence type="ECO:0000313" key="2">
    <source>
        <dbReference type="Proteomes" id="UP000075304"/>
    </source>
</evidence>
<dbReference type="Proteomes" id="UP000075304">
    <property type="component" value="Unassembled WGS sequence"/>
</dbReference>
<gene>
    <name evidence="1" type="ORF">B4099_1098</name>
</gene>